<reference evidence="1" key="1">
    <citation type="journal article" date="2014" name="Front. Microbiol.">
        <title>High frequency of phylogenetically diverse reductive dehalogenase-homologous genes in deep subseafloor sedimentary metagenomes.</title>
        <authorList>
            <person name="Kawai M."/>
            <person name="Futagami T."/>
            <person name="Toyoda A."/>
            <person name="Takaki Y."/>
            <person name="Nishi S."/>
            <person name="Hori S."/>
            <person name="Arai W."/>
            <person name="Tsubouchi T."/>
            <person name="Morono Y."/>
            <person name="Uchiyama I."/>
            <person name="Ito T."/>
            <person name="Fujiyama A."/>
            <person name="Inagaki F."/>
            <person name="Takami H."/>
        </authorList>
    </citation>
    <scope>NUCLEOTIDE SEQUENCE</scope>
    <source>
        <strain evidence="1">Expedition CK06-06</strain>
    </source>
</reference>
<dbReference type="GO" id="GO:0000272">
    <property type="term" value="P:polysaccharide catabolic process"/>
    <property type="evidence" value="ECO:0007669"/>
    <property type="project" value="InterPro"/>
</dbReference>
<comment type="caution">
    <text evidence="1">The sequence shown here is derived from an EMBL/GenBank/DDBJ whole genome shotgun (WGS) entry which is preliminary data.</text>
</comment>
<sequence length="172" mass="18030">ALVLEPLLVPISIDIKPGSCPNPINVKSTGVLPVAILGSEEFEVSAIDAASIFLNGVPTLRSSYEDVGGPVANRNECECTTDAGDGFGDLVLKFYTQQIVETLGEVNTGDILTLTLTGVLNDGTGIEGADCVVIVGRFKPINKADINEDGVVNTVDIAIVAENWLESSIVEE</sequence>
<dbReference type="EMBL" id="BARS01040363">
    <property type="protein sequence ID" value="GAG34942.1"/>
    <property type="molecule type" value="Genomic_DNA"/>
</dbReference>
<name>X0XHR9_9ZZZZ</name>
<evidence type="ECO:0008006" key="2">
    <source>
        <dbReference type="Google" id="ProtNLM"/>
    </source>
</evidence>
<dbReference type="InterPro" id="IPR036439">
    <property type="entry name" value="Dockerin_dom_sf"/>
</dbReference>
<organism evidence="1">
    <name type="scientific">marine sediment metagenome</name>
    <dbReference type="NCBI Taxonomy" id="412755"/>
    <lineage>
        <taxon>unclassified sequences</taxon>
        <taxon>metagenomes</taxon>
        <taxon>ecological metagenomes</taxon>
    </lineage>
</organism>
<proteinExistence type="predicted"/>
<feature type="non-terminal residue" evidence="1">
    <location>
        <position position="1"/>
    </location>
</feature>
<dbReference type="AlphaFoldDB" id="X0XHR9"/>
<accession>X0XHR9</accession>
<dbReference type="Gene3D" id="1.10.1330.10">
    <property type="entry name" value="Dockerin domain"/>
    <property type="match status" value="1"/>
</dbReference>
<evidence type="ECO:0000313" key="1">
    <source>
        <dbReference type="EMBL" id="GAG34942.1"/>
    </source>
</evidence>
<gene>
    <name evidence="1" type="ORF">S01H1_61546</name>
</gene>
<protein>
    <recommendedName>
        <fullName evidence="2">Dockerin domain-containing protein</fullName>
    </recommendedName>
</protein>
<dbReference type="SUPFAM" id="SSF63446">
    <property type="entry name" value="Type I dockerin domain"/>
    <property type="match status" value="1"/>
</dbReference>